<comment type="caution">
    <text evidence="2">The sequence shown here is derived from an EMBL/GenBank/DDBJ whole genome shotgun (WGS) entry which is preliminary data.</text>
</comment>
<dbReference type="RefSeq" id="WP_237360026.1">
    <property type="nucleotide sequence ID" value="NZ_CAKLDM010000001.1"/>
</dbReference>
<dbReference type="Gene3D" id="2.30.130.30">
    <property type="entry name" value="Hypothetical protein"/>
    <property type="match status" value="1"/>
</dbReference>
<evidence type="ECO:0000313" key="3">
    <source>
        <dbReference type="Proteomes" id="UP000838748"/>
    </source>
</evidence>
<dbReference type="EMBL" id="CAKLDM010000001">
    <property type="protein sequence ID" value="CAH0536686.1"/>
    <property type="molecule type" value="Genomic_DNA"/>
</dbReference>
<dbReference type="InterPro" id="IPR007374">
    <property type="entry name" value="ASCH_domain"/>
</dbReference>
<dbReference type="Proteomes" id="UP000838748">
    <property type="component" value="Unassembled WGS sequence"/>
</dbReference>
<organism evidence="2 3">
    <name type="scientific">Vibrio marisflavi CECT 7928</name>
    <dbReference type="NCBI Taxonomy" id="634439"/>
    <lineage>
        <taxon>Bacteria</taxon>
        <taxon>Pseudomonadati</taxon>
        <taxon>Pseudomonadota</taxon>
        <taxon>Gammaproteobacteria</taxon>
        <taxon>Vibrionales</taxon>
        <taxon>Vibrionaceae</taxon>
        <taxon>Vibrio</taxon>
    </lineage>
</organism>
<gene>
    <name evidence="2" type="ORF">VMF7928_00629</name>
</gene>
<evidence type="ECO:0000313" key="2">
    <source>
        <dbReference type="EMBL" id="CAH0536686.1"/>
    </source>
</evidence>
<accession>A0ABM9A156</accession>
<keyword evidence="3" id="KW-1185">Reference proteome</keyword>
<dbReference type="SMART" id="SM01022">
    <property type="entry name" value="ASCH"/>
    <property type="match status" value="1"/>
</dbReference>
<feature type="domain" description="ASCH" evidence="1">
    <location>
        <begin position="6"/>
        <end position="129"/>
    </location>
</feature>
<name>A0ABM9A156_9VIBR</name>
<reference evidence="2" key="1">
    <citation type="submission" date="2021-11" db="EMBL/GenBank/DDBJ databases">
        <authorList>
            <person name="Rodrigo-Torres L."/>
            <person name="Arahal R. D."/>
            <person name="Lucena T."/>
        </authorList>
    </citation>
    <scope>NUCLEOTIDE SEQUENCE</scope>
    <source>
        <strain evidence="2">CECT 7928</strain>
    </source>
</reference>
<proteinExistence type="predicted"/>
<protein>
    <recommendedName>
        <fullName evidence="1">ASCH domain-containing protein</fullName>
    </recommendedName>
</protein>
<sequence length="129" mass="14681">MATYKLEIYKRPLEAIISGVKKVEIRTNNSYEKIRYEQLNKGDLIQFQIISGPPFIGLDIIEPDALTVEVVDVRRYNDAGELLDNEGMQVLSTLSNTKEEGIELLNSFHEYKKMIPIHGIFAIEIAPLT</sequence>
<evidence type="ECO:0000259" key="1">
    <source>
        <dbReference type="SMART" id="SM01022"/>
    </source>
</evidence>
<dbReference type="SUPFAM" id="SSF88697">
    <property type="entry name" value="PUA domain-like"/>
    <property type="match status" value="1"/>
</dbReference>
<dbReference type="InterPro" id="IPR015947">
    <property type="entry name" value="PUA-like_sf"/>
</dbReference>